<dbReference type="GO" id="GO:0005886">
    <property type="term" value="C:plasma membrane"/>
    <property type="evidence" value="ECO:0007669"/>
    <property type="project" value="UniProtKB-SubCell"/>
</dbReference>
<dbReference type="PANTHER" id="PTHR42770">
    <property type="entry name" value="AMINO ACID TRANSPORTER-RELATED"/>
    <property type="match status" value="1"/>
</dbReference>
<keyword evidence="3 6" id="KW-0812">Transmembrane</keyword>
<evidence type="ECO:0000256" key="6">
    <source>
        <dbReference type="SAM" id="Phobius"/>
    </source>
</evidence>
<dbReference type="OrthoDB" id="7065842at2"/>
<feature type="transmembrane region" description="Helical" evidence="6">
    <location>
        <begin position="234"/>
        <end position="262"/>
    </location>
</feature>
<feature type="transmembrane region" description="Helical" evidence="6">
    <location>
        <begin position="282"/>
        <end position="307"/>
    </location>
</feature>
<name>A0A845MGK7_9PROT</name>
<evidence type="ECO:0000313" key="8">
    <source>
        <dbReference type="Proteomes" id="UP000445696"/>
    </source>
</evidence>
<feature type="transmembrane region" description="Helical" evidence="6">
    <location>
        <begin position="193"/>
        <end position="213"/>
    </location>
</feature>
<gene>
    <name evidence="7" type="ORF">GQF03_12450</name>
</gene>
<feature type="transmembrane region" description="Helical" evidence="6">
    <location>
        <begin position="94"/>
        <end position="121"/>
    </location>
</feature>
<sequence>MEKIVTAKVPVELKRKLTLPLLTLYGLGVTIGAGIYVLVGTTAARAGIYAPISFLIAAGVVSFTGFAYAELSTRHPVSAGEAAYVRAGFNSSTLTLVVGLLVAASGIVSSAAVSIGAAAYIGEIVPVPPTVIAVAVILIVGVMAAWGILESVMIAAIFTLIEMGGLILVIYYGVSADPEILSRTAELLPPFEISTWGGIISASLLAFFAFVGFEDMANVAEEVVEPHKTLPRGIFLTLLIASILYFLVVSVVVLVVPMADLAGSAAPLALVFEKSGDTTGGIFRTIAIVATTNGVLIQIIMASRVLYGLAMQKNLPSFLASVSPVTRTPLVATGVVVALVLVFATLLPIARLAEATSTIVLIVFCFVNLALIRLKRTSPSPSTSVFVVPIWVPVLGLLFSIALLLTGFLPV</sequence>
<comment type="subcellular location">
    <subcellularLocation>
        <location evidence="1">Cell membrane</location>
        <topology evidence="1">Multi-pass membrane protein</topology>
    </subcellularLocation>
</comment>
<dbReference type="InterPro" id="IPR002293">
    <property type="entry name" value="AA/rel_permease1"/>
</dbReference>
<dbReference type="PIRSF" id="PIRSF006060">
    <property type="entry name" value="AA_transporter"/>
    <property type="match status" value="1"/>
</dbReference>
<accession>A0A845MGK7</accession>
<protein>
    <submittedName>
        <fullName evidence="7">Amino acid permease</fullName>
    </submittedName>
</protein>
<evidence type="ECO:0000256" key="4">
    <source>
        <dbReference type="ARBA" id="ARBA00022989"/>
    </source>
</evidence>
<organism evidence="7 8">
    <name type="scientific">Sneathiella chungangensis</name>
    <dbReference type="NCBI Taxonomy" id="1418234"/>
    <lineage>
        <taxon>Bacteria</taxon>
        <taxon>Pseudomonadati</taxon>
        <taxon>Pseudomonadota</taxon>
        <taxon>Alphaproteobacteria</taxon>
        <taxon>Sneathiellales</taxon>
        <taxon>Sneathiellaceae</taxon>
        <taxon>Sneathiella</taxon>
    </lineage>
</organism>
<dbReference type="Pfam" id="PF13520">
    <property type="entry name" value="AA_permease_2"/>
    <property type="match status" value="1"/>
</dbReference>
<comment type="caution">
    <text evidence="7">The sequence shown here is derived from an EMBL/GenBank/DDBJ whole genome shotgun (WGS) entry which is preliminary data.</text>
</comment>
<keyword evidence="4 6" id="KW-1133">Transmembrane helix</keyword>
<evidence type="ECO:0000256" key="2">
    <source>
        <dbReference type="ARBA" id="ARBA00022475"/>
    </source>
</evidence>
<feature type="transmembrane region" description="Helical" evidence="6">
    <location>
        <begin position="127"/>
        <end position="146"/>
    </location>
</feature>
<feature type="transmembrane region" description="Helical" evidence="6">
    <location>
        <begin position="355"/>
        <end position="374"/>
    </location>
</feature>
<proteinExistence type="predicted"/>
<dbReference type="EMBL" id="WTVA01000014">
    <property type="protein sequence ID" value="MZR23138.1"/>
    <property type="molecule type" value="Genomic_DNA"/>
</dbReference>
<evidence type="ECO:0000313" key="7">
    <source>
        <dbReference type="EMBL" id="MZR23138.1"/>
    </source>
</evidence>
<keyword evidence="2" id="KW-1003">Cell membrane</keyword>
<dbReference type="GO" id="GO:0022857">
    <property type="term" value="F:transmembrane transporter activity"/>
    <property type="evidence" value="ECO:0007669"/>
    <property type="project" value="InterPro"/>
</dbReference>
<keyword evidence="8" id="KW-1185">Reference proteome</keyword>
<dbReference type="Gene3D" id="1.20.1740.10">
    <property type="entry name" value="Amino acid/polyamine transporter I"/>
    <property type="match status" value="1"/>
</dbReference>
<feature type="transmembrane region" description="Helical" evidence="6">
    <location>
        <begin position="386"/>
        <end position="409"/>
    </location>
</feature>
<evidence type="ECO:0000256" key="1">
    <source>
        <dbReference type="ARBA" id="ARBA00004651"/>
    </source>
</evidence>
<evidence type="ECO:0000256" key="5">
    <source>
        <dbReference type="ARBA" id="ARBA00023136"/>
    </source>
</evidence>
<dbReference type="Proteomes" id="UP000445696">
    <property type="component" value="Unassembled WGS sequence"/>
</dbReference>
<dbReference type="PANTHER" id="PTHR42770:SF11">
    <property type="entry name" value="INNER MEMBRANE TRANSPORT PROTEIN YBAT"/>
    <property type="match status" value="1"/>
</dbReference>
<feature type="transmembrane region" description="Helical" evidence="6">
    <location>
        <begin position="153"/>
        <end position="173"/>
    </location>
</feature>
<reference evidence="7 8" key="1">
    <citation type="journal article" date="2014" name="Int. J. Syst. Evol. Microbiol.">
        <title>Sneathiella chungangensis sp. nov., isolated from a marine sand, and emended description of the genus Sneathiella.</title>
        <authorList>
            <person name="Siamphan C."/>
            <person name="Kim H."/>
            <person name="Lee J.S."/>
            <person name="Kim W."/>
        </authorList>
    </citation>
    <scope>NUCLEOTIDE SEQUENCE [LARGE SCALE GENOMIC DNA]</scope>
    <source>
        <strain evidence="7 8">KCTC 32476</strain>
    </source>
</reference>
<dbReference type="InterPro" id="IPR050367">
    <property type="entry name" value="APC_superfamily"/>
</dbReference>
<feature type="transmembrane region" description="Helical" evidence="6">
    <location>
        <begin position="48"/>
        <end position="69"/>
    </location>
</feature>
<feature type="transmembrane region" description="Helical" evidence="6">
    <location>
        <begin position="21"/>
        <end position="42"/>
    </location>
</feature>
<feature type="transmembrane region" description="Helical" evidence="6">
    <location>
        <begin position="328"/>
        <end position="349"/>
    </location>
</feature>
<dbReference type="AlphaFoldDB" id="A0A845MGK7"/>
<evidence type="ECO:0000256" key="3">
    <source>
        <dbReference type="ARBA" id="ARBA00022692"/>
    </source>
</evidence>
<keyword evidence="5 6" id="KW-0472">Membrane</keyword>